<reference evidence="10 11" key="1">
    <citation type="submission" date="2016-04" db="EMBL/GenBank/DDBJ databases">
        <authorList>
            <person name="Evans L.H."/>
            <person name="Alamgir A."/>
            <person name="Owens N."/>
            <person name="Weber N.D."/>
            <person name="Virtaneva K."/>
            <person name="Barbian K."/>
            <person name="Babar A."/>
            <person name="Rosenke K."/>
        </authorList>
    </citation>
    <scope>NUCLEOTIDE SEQUENCE [LARGE SCALE GENOMIC DNA]</scope>
    <source>
        <strain evidence="10 11">LMa1</strain>
    </source>
</reference>
<dbReference type="GO" id="GO:0022857">
    <property type="term" value="F:transmembrane transporter activity"/>
    <property type="evidence" value="ECO:0007669"/>
    <property type="project" value="InterPro"/>
</dbReference>
<sequence>MPWASVLMLVLGAFIAILDTSIVNVALPKMMAIFGVGADKIQWVLTGYLLTSGVVVPVTGYLGDRMGFKRVYIIAVAIFTAGSVMCSLAWNENALITARVVQAIGGGAIMPVSMAMTYRIVPREKIGLALGVWGIAISMAPAVGPTLGGYLVDSFNWQMIFTINIPIGIFTVLLSGVFLPSTPLRSDLRFDLPGFILCTGGCFAILLALSEGQDKGWASQYIVTLLTTGVFALILCALWELVCPHPMLDVRLMRNPAFAASIFTTGIITIGLYSAIFLIPIYAQNLLGYTPIQTGFLMMPMALTMGTLMPVSGRLFDRLGAVPLSLAGSLVLIYATYLLHNLSLETSYHQLQLLLVLRATGIGLCMMPLNTAGMNAVPRQLVGRASAMNNLVRQISASLGLAYLTYIMLERRAEHAVRLAGSVTWSSPGAVHFLHRLQAHFSGSLPGEDGRRAVLAVISGLAQRQAMMQGIGDAFLVTAIILAFNLPPLFFLSKRRMEAALQAERKRLAGACTGSEKSMAAGTAADA</sequence>
<evidence type="ECO:0000256" key="7">
    <source>
        <dbReference type="ARBA" id="ARBA00023136"/>
    </source>
</evidence>
<keyword evidence="4" id="KW-1003">Cell membrane</keyword>
<evidence type="ECO:0000256" key="1">
    <source>
        <dbReference type="ARBA" id="ARBA00004651"/>
    </source>
</evidence>
<feature type="transmembrane region" description="Helical" evidence="8">
    <location>
        <begin position="190"/>
        <end position="209"/>
    </location>
</feature>
<evidence type="ECO:0000256" key="2">
    <source>
        <dbReference type="ARBA" id="ARBA00008537"/>
    </source>
</evidence>
<evidence type="ECO:0000256" key="4">
    <source>
        <dbReference type="ARBA" id="ARBA00022475"/>
    </source>
</evidence>
<name>A0A1B7LFZ6_9FIRM</name>
<dbReference type="Gene3D" id="1.20.1720.10">
    <property type="entry name" value="Multidrug resistance protein D"/>
    <property type="match status" value="1"/>
</dbReference>
<comment type="subcellular location">
    <subcellularLocation>
        <location evidence="1">Cell membrane</location>
        <topology evidence="1">Multi-pass membrane protein</topology>
    </subcellularLocation>
</comment>
<organism evidence="10 11">
    <name type="scientific">Desulfotomaculum copahuensis</name>
    <dbReference type="NCBI Taxonomy" id="1838280"/>
    <lineage>
        <taxon>Bacteria</taxon>
        <taxon>Bacillati</taxon>
        <taxon>Bacillota</taxon>
        <taxon>Clostridia</taxon>
        <taxon>Eubacteriales</taxon>
        <taxon>Desulfotomaculaceae</taxon>
        <taxon>Desulfotomaculum</taxon>
    </lineage>
</organism>
<dbReference type="PANTHER" id="PTHR42718:SF9">
    <property type="entry name" value="MAJOR FACILITATOR SUPERFAMILY MULTIDRUG TRANSPORTER MFSC"/>
    <property type="match status" value="1"/>
</dbReference>
<evidence type="ECO:0000259" key="9">
    <source>
        <dbReference type="PROSITE" id="PS50850"/>
    </source>
</evidence>
<dbReference type="PRINTS" id="PR01036">
    <property type="entry name" value="TCRTETB"/>
</dbReference>
<evidence type="ECO:0000313" key="11">
    <source>
        <dbReference type="Proteomes" id="UP000078532"/>
    </source>
</evidence>
<dbReference type="InterPro" id="IPR020846">
    <property type="entry name" value="MFS_dom"/>
</dbReference>
<feature type="transmembrane region" description="Helical" evidence="8">
    <location>
        <begin position="128"/>
        <end position="151"/>
    </location>
</feature>
<feature type="transmembrane region" description="Helical" evidence="8">
    <location>
        <begin position="157"/>
        <end position="178"/>
    </location>
</feature>
<evidence type="ECO:0000256" key="3">
    <source>
        <dbReference type="ARBA" id="ARBA00022448"/>
    </source>
</evidence>
<feature type="transmembrane region" description="Helical" evidence="8">
    <location>
        <begin position="96"/>
        <end position="116"/>
    </location>
</feature>
<feature type="domain" description="Major facilitator superfamily (MFS) profile" evidence="9">
    <location>
        <begin position="5"/>
        <end position="497"/>
    </location>
</feature>
<evidence type="ECO:0000256" key="8">
    <source>
        <dbReference type="SAM" id="Phobius"/>
    </source>
</evidence>
<dbReference type="GO" id="GO:0005886">
    <property type="term" value="C:plasma membrane"/>
    <property type="evidence" value="ECO:0007669"/>
    <property type="project" value="UniProtKB-SubCell"/>
</dbReference>
<dbReference type="PANTHER" id="PTHR42718">
    <property type="entry name" value="MAJOR FACILITATOR SUPERFAMILY MULTIDRUG TRANSPORTER MFSC"/>
    <property type="match status" value="1"/>
</dbReference>
<keyword evidence="6 8" id="KW-1133">Transmembrane helix</keyword>
<feature type="transmembrane region" description="Helical" evidence="8">
    <location>
        <begin position="351"/>
        <end position="370"/>
    </location>
</feature>
<keyword evidence="3" id="KW-0813">Transport</keyword>
<dbReference type="PROSITE" id="PS50850">
    <property type="entry name" value="MFS"/>
    <property type="match status" value="1"/>
</dbReference>
<proteinExistence type="inferred from homology"/>
<feature type="transmembrane region" description="Helical" evidence="8">
    <location>
        <begin position="221"/>
        <end position="242"/>
    </location>
</feature>
<feature type="transmembrane region" description="Helical" evidence="8">
    <location>
        <begin position="321"/>
        <end position="339"/>
    </location>
</feature>
<dbReference type="InterPro" id="IPR004638">
    <property type="entry name" value="EmrB-like"/>
</dbReference>
<accession>A0A1B7LFZ6</accession>
<feature type="transmembrane region" description="Helical" evidence="8">
    <location>
        <begin position="262"/>
        <end position="283"/>
    </location>
</feature>
<feature type="transmembrane region" description="Helical" evidence="8">
    <location>
        <begin position="474"/>
        <end position="492"/>
    </location>
</feature>
<dbReference type="Gene3D" id="1.20.1250.20">
    <property type="entry name" value="MFS general substrate transporter like domains"/>
    <property type="match status" value="1"/>
</dbReference>
<evidence type="ECO:0000256" key="6">
    <source>
        <dbReference type="ARBA" id="ARBA00022989"/>
    </source>
</evidence>
<feature type="transmembrane region" description="Helical" evidence="8">
    <location>
        <begin position="41"/>
        <end position="62"/>
    </location>
</feature>
<dbReference type="Proteomes" id="UP000078532">
    <property type="component" value="Unassembled WGS sequence"/>
</dbReference>
<keyword evidence="11" id="KW-1185">Reference proteome</keyword>
<dbReference type="InterPro" id="IPR036259">
    <property type="entry name" value="MFS_trans_sf"/>
</dbReference>
<evidence type="ECO:0000256" key="5">
    <source>
        <dbReference type="ARBA" id="ARBA00022692"/>
    </source>
</evidence>
<dbReference type="CDD" id="cd17503">
    <property type="entry name" value="MFS_LmrB_MDR_like"/>
    <property type="match status" value="1"/>
</dbReference>
<dbReference type="Pfam" id="PF07690">
    <property type="entry name" value="MFS_1"/>
    <property type="match status" value="1"/>
</dbReference>
<dbReference type="EMBL" id="LYVF01000106">
    <property type="protein sequence ID" value="OAT83638.1"/>
    <property type="molecule type" value="Genomic_DNA"/>
</dbReference>
<dbReference type="RefSeq" id="WP_066667490.1">
    <property type="nucleotide sequence ID" value="NZ_LYVF01000106.1"/>
</dbReference>
<gene>
    <name evidence="10" type="ORF">A6M21_08060</name>
</gene>
<comment type="similarity">
    <text evidence="2">Belongs to the major facilitator superfamily. EmrB family.</text>
</comment>
<dbReference type="SUPFAM" id="SSF103473">
    <property type="entry name" value="MFS general substrate transporter"/>
    <property type="match status" value="1"/>
</dbReference>
<dbReference type="NCBIfam" id="TIGR00711">
    <property type="entry name" value="efflux_EmrB"/>
    <property type="match status" value="1"/>
</dbReference>
<dbReference type="InterPro" id="IPR011701">
    <property type="entry name" value="MFS"/>
</dbReference>
<dbReference type="STRING" id="1838280.A6M21_08060"/>
<feature type="transmembrane region" description="Helical" evidence="8">
    <location>
        <begin position="71"/>
        <end position="90"/>
    </location>
</feature>
<keyword evidence="7 8" id="KW-0472">Membrane</keyword>
<evidence type="ECO:0000313" key="10">
    <source>
        <dbReference type="EMBL" id="OAT83638.1"/>
    </source>
</evidence>
<feature type="transmembrane region" description="Helical" evidence="8">
    <location>
        <begin position="289"/>
        <end position="309"/>
    </location>
</feature>
<dbReference type="AlphaFoldDB" id="A0A1B7LFZ6"/>
<protein>
    <submittedName>
        <fullName evidence="10">MFS transporter</fullName>
    </submittedName>
</protein>
<feature type="transmembrane region" description="Helical" evidence="8">
    <location>
        <begin position="391"/>
        <end position="409"/>
    </location>
</feature>
<comment type="caution">
    <text evidence="10">The sequence shown here is derived from an EMBL/GenBank/DDBJ whole genome shotgun (WGS) entry which is preliminary data.</text>
</comment>
<keyword evidence="5 8" id="KW-0812">Transmembrane</keyword>